<dbReference type="PANTHER" id="PTHR30038">
    <property type="entry name" value="ALDEHYDE FERREDOXIN OXIDOREDUCTASE"/>
    <property type="match status" value="1"/>
</dbReference>
<dbReference type="EMBL" id="BART01010338">
    <property type="protein sequence ID" value="GAG88023.1"/>
    <property type="molecule type" value="Genomic_DNA"/>
</dbReference>
<dbReference type="GO" id="GO:0051536">
    <property type="term" value="F:iron-sulfur cluster binding"/>
    <property type="evidence" value="ECO:0007669"/>
    <property type="project" value="InterPro"/>
</dbReference>
<accession>X1BV24</accession>
<dbReference type="SUPFAM" id="SSF48310">
    <property type="entry name" value="Aldehyde ferredoxin oxidoreductase, C-terminal domains"/>
    <property type="match status" value="1"/>
</dbReference>
<dbReference type="Gene3D" id="1.10.599.10">
    <property type="entry name" value="Aldehyde Ferredoxin Oxidoreductase Protein, subunit A, domain 3"/>
    <property type="match status" value="1"/>
</dbReference>
<dbReference type="AlphaFoldDB" id="X1BV24"/>
<dbReference type="InterPro" id="IPR013985">
    <property type="entry name" value="Ald_Fedxn_OxRdtase_dom3"/>
</dbReference>
<dbReference type="InterPro" id="IPR001203">
    <property type="entry name" value="OxRdtase_Ald_Fedxn_C"/>
</dbReference>
<dbReference type="PANTHER" id="PTHR30038:SF0">
    <property type="entry name" value="TUNGSTEN-CONTAINING ALDEHYDE FERREDOXIN OXIDOREDUCTASE"/>
    <property type="match status" value="1"/>
</dbReference>
<feature type="non-terminal residue" evidence="2">
    <location>
        <position position="1"/>
    </location>
</feature>
<comment type="caution">
    <text evidence="2">The sequence shown here is derived from an EMBL/GenBank/DDBJ whole genome shotgun (WGS) entry which is preliminary data.</text>
</comment>
<sequence>ASLSFQSAKPLGVSEPVPATEISPAKIRNTILLERFWKVLDALGLCVFGYAPRSVMPINQMVDCVNAVTGWDTSLLELMNAGERSIAMARVFNSREGFTIKDDKLPKRLFDPKPDGPNAGEQIFTEEAFNGAVKQYYEILGLDPESGRPLRGKLLELGLEWVGE</sequence>
<organism evidence="2">
    <name type="scientific">marine sediment metagenome</name>
    <dbReference type="NCBI Taxonomy" id="412755"/>
    <lineage>
        <taxon>unclassified sequences</taxon>
        <taxon>metagenomes</taxon>
        <taxon>ecological metagenomes</taxon>
    </lineage>
</organism>
<evidence type="ECO:0000259" key="1">
    <source>
        <dbReference type="Pfam" id="PF01314"/>
    </source>
</evidence>
<evidence type="ECO:0000313" key="2">
    <source>
        <dbReference type="EMBL" id="GAG88023.1"/>
    </source>
</evidence>
<feature type="domain" description="Aldehyde ferredoxin oxidoreductase C-terminal" evidence="1">
    <location>
        <begin position="12"/>
        <end position="159"/>
    </location>
</feature>
<dbReference type="Pfam" id="PF01314">
    <property type="entry name" value="AFOR_C"/>
    <property type="match status" value="1"/>
</dbReference>
<dbReference type="GO" id="GO:0016625">
    <property type="term" value="F:oxidoreductase activity, acting on the aldehyde or oxo group of donors, iron-sulfur protein as acceptor"/>
    <property type="evidence" value="ECO:0007669"/>
    <property type="project" value="InterPro"/>
</dbReference>
<gene>
    <name evidence="2" type="ORF">S01H4_22526</name>
</gene>
<dbReference type="InterPro" id="IPR051919">
    <property type="entry name" value="W-dependent_AOR"/>
</dbReference>
<name>X1BV24_9ZZZZ</name>
<reference evidence="2" key="1">
    <citation type="journal article" date="2014" name="Front. Microbiol.">
        <title>High frequency of phylogenetically diverse reductive dehalogenase-homologous genes in deep subseafloor sedimentary metagenomes.</title>
        <authorList>
            <person name="Kawai M."/>
            <person name="Futagami T."/>
            <person name="Toyoda A."/>
            <person name="Takaki Y."/>
            <person name="Nishi S."/>
            <person name="Hori S."/>
            <person name="Arai W."/>
            <person name="Tsubouchi T."/>
            <person name="Morono Y."/>
            <person name="Uchiyama I."/>
            <person name="Ito T."/>
            <person name="Fujiyama A."/>
            <person name="Inagaki F."/>
            <person name="Takami H."/>
        </authorList>
    </citation>
    <scope>NUCLEOTIDE SEQUENCE</scope>
    <source>
        <strain evidence="2">Expedition CK06-06</strain>
    </source>
</reference>
<protein>
    <recommendedName>
        <fullName evidence="1">Aldehyde ferredoxin oxidoreductase C-terminal domain-containing protein</fullName>
    </recommendedName>
</protein>
<proteinExistence type="predicted"/>
<dbReference type="GO" id="GO:0009055">
    <property type="term" value="F:electron transfer activity"/>
    <property type="evidence" value="ECO:0007669"/>
    <property type="project" value="InterPro"/>
</dbReference>
<dbReference type="InterPro" id="IPR036021">
    <property type="entry name" value="Tungsten_al_ferr_oxy-like_C"/>
</dbReference>